<dbReference type="RefSeq" id="WP_210098626.1">
    <property type="nucleotide sequence ID" value="NZ_BAAAIO010000002.1"/>
</dbReference>
<name>A0ABS4WTQ6_9MICO</name>
<keyword evidence="4" id="KW-1185">Reference proteome</keyword>
<evidence type="ECO:0000256" key="1">
    <source>
        <dbReference type="SAM" id="MobiDB-lite"/>
    </source>
</evidence>
<evidence type="ECO:0000313" key="4">
    <source>
        <dbReference type="Proteomes" id="UP000703720"/>
    </source>
</evidence>
<gene>
    <name evidence="3" type="ORF">JOF42_003065</name>
</gene>
<feature type="chain" id="PRO_5046503492" evidence="2">
    <location>
        <begin position="21"/>
        <end position="299"/>
    </location>
</feature>
<feature type="region of interest" description="Disordered" evidence="1">
    <location>
        <begin position="17"/>
        <end position="45"/>
    </location>
</feature>
<accession>A0ABS4WTQ6</accession>
<feature type="signal peptide" evidence="2">
    <location>
        <begin position="1"/>
        <end position="20"/>
    </location>
</feature>
<protein>
    <submittedName>
        <fullName evidence="3">Uncharacterized protein</fullName>
    </submittedName>
</protein>
<comment type="caution">
    <text evidence="3">The sequence shown here is derived from an EMBL/GenBank/DDBJ whole genome shotgun (WGS) entry which is preliminary data.</text>
</comment>
<dbReference type="Proteomes" id="UP000703720">
    <property type="component" value="Unassembled WGS sequence"/>
</dbReference>
<keyword evidence="2" id="KW-0732">Signal</keyword>
<reference evidence="3 4" key="1">
    <citation type="submission" date="2021-03" db="EMBL/GenBank/DDBJ databases">
        <title>Sequencing the genomes of 1000 actinobacteria strains.</title>
        <authorList>
            <person name="Klenk H.-P."/>
        </authorList>
    </citation>
    <scope>NUCLEOTIDE SEQUENCE [LARGE SCALE GENOMIC DNA]</scope>
    <source>
        <strain evidence="3 4">DSM 13468</strain>
    </source>
</reference>
<organism evidence="3 4">
    <name type="scientific">Microbacterium phyllosphaerae</name>
    <dbReference type="NCBI Taxonomy" id="124798"/>
    <lineage>
        <taxon>Bacteria</taxon>
        <taxon>Bacillati</taxon>
        <taxon>Actinomycetota</taxon>
        <taxon>Actinomycetes</taxon>
        <taxon>Micrococcales</taxon>
        <taxon>Microbacteriaceae</taxon>
        <taxon>Microbacterium</taxon>
    </lineage>
</organism>
<evidence type="ECO:0000256" key="2">
    <source>
        <dbReference type="SAM" id="SignalP"/>
    </source>
</evidence>
<proteinExistence type="predicted"/>
<dbReference type="EMBL" id="JAGIOA010000001">
    <property type="protein sequence ID" value="MBP2379570.1"/>
    <property type="molecule type" value="Genomic_DNA"/>
</dbReference>
<feature type="compositionally biased region" description="Low complexity" evidence="1">
    <location>
        <begin position="27"/>
        <end position="38"/>
    </location>
</feature>
<evidence type="ECO:0000313" key="3">
    <source>
        <dbReference type="EMBL" id="MBP2379570.1"/>
    </source>
</evidence>
<sequence>MASLLTMVVLATSMGAPAQAEDDTSRAEQASEAIEAAAPTNDLAEPGIVDDGQVLTRANDTSAVVPLSPDGDIVVTVAGAEGTQTARIALPDEIAVGSGVVTDDGTVVYPAADGSADAVAVQTLADGSTRVQTVIADPSSAHEFGYRMQGYRPYESDTGEVVFVNAAGDFVNVDAPWAVDANGARVDTHYEIHGKELVQVVEADESTAYPIVADPSWIWYAPAWGMKLSRTETSRVRDLGAAGSMCAIFARGAPGFTVACGAFAGYMSVQANLAQSDSPKSCLFFTAAPIPGVIWRIKC</sequence>